<feature type="region of interest" description="Disordered" evidence="1">
    <location>
        <begin position="84"/>
        <end position="106"/>
    </location>
</feature>
<feature type="compositionally biased region" description="Polar residues" evidence="1">
    <location>
        <begin position="38"/>
        <end position="55"/>
    </location>
</feature>
<sequence>MLFHKEVLVLRPHQTDLQGPKDEQRGGPGKPCEEDTYSSDQRQTKGSRQTGESSGSFVSFLAEHTLLSSRPGLAIGALSTNFSLRGPTNSRVHVSHTDQEALASRV</sequence>
<evidence type="ECO:0000313" key="3">
    <source>
        <dbReference type="Proteomes" id="UP000314294"/>
    </source>
</evidence>
<proteinExistence type="predicted"/>
<organism evidence="2 3">
    <name type="scientific">Liparis tanakae</name>
    <name type="common">Tanaka's snailfish</name>
    <dbReference type="NCBI Taxonomy" id="230148"/>
    <lineage>
        <taxon>Eukaryota</taxon>
        <taxon>Metazoa</taxon>
        <taxon>Chordata</taxon>
        <taxon>Craniata</taxon>
        <taxon>Vertebrata</taxon>
        <taxon>Euteleostomi</taxon>
        <taxon>Actinopterygii</taxon>
        <taxon>Neopterygii</taxon>
        <taxon>Teleostei</taxon>
        <taxon>Neoteleostei</taxon>
        <taxon>Acanthomorphata</taxon>
        <taxon>Eupercaria</taxon>
        <taxon>Perciformes</taxon>
        <taxon>Cottioidei</taxon>
        <taxon>Cottales</taxon>
        <taxon>Liparidae</taxon>
        <taxon>Liparis</taxon>
    </lineage>
</organism>
<evidence type="ECO:0000313" key="2">
    <source>
        <dbReference type="EMBL" id="TNN88418.1"/>
    </source>
</evidence>
<dbReference type="EMBL" id="SRLO01000005">
    <property type="protein sequence ID" value="TNN88418.1"/>
    <property type="molecule type" value="Genomic_DNA"/>
</dbReference>
<dbReference type="Proteomes" id="UP000314294">
    <property type="component" value="Unassembled WGS sequence"/>
</dbReference>
<dbReference type="AlphaFoldDB" id="A0A4Z2JFN0"/>
<gene>
    <name evidence="2" type="ORF">EYF80_001200</name>
</gene>
<feature type="region of interest" description="Disordered" evidence="1">
    <location>
        <begin position="1"/>
        <end position="55"/>
    </location>
</feature>
<accession>A0A4Z2JFN0</accession>
<comment type="caution">
    <text evidence="2">The sequence shown here is derived from an EMBL/GenBank/DDBJ whole genome shotgun (WGS) entry which is preliminary data.</text>
</comment>
<name>A0A4Z2JFN0_9TELE</name>
<protein>
    <submittedName>
        <fullName evidence="2">Uncharacterized protein</fullName>
    </submittedName>
</protein>
<keyword evidence="3" id="KW-1185">Reference proteome</keyword>
<evidence type="ECO:0000256" key="1">
    <source>
        <dbReference type="SAM" id="MobiDB-lite"/>
    </source>
</evidence>
<reference evidence="2 3" key="1">
    <citation type="submission" date="2019-03" db="EMBL/GenBank/DDBJ databases">
        <title>First draft genome of Liparis tanakae, snailfish: a comprehensive survey of snailfish specific genes.</title>
        <authorList>
            <person name="Kim W."/>
            <person name="Song I."/>
            <person name="Jeong J.-H."/>
            <person name="Kim D."/>
            <person name="Kim S."/>
            <person name="Ryu S."/>
            <person name="Song J.Y."/>
            <person name="Lee S.K."/>
        </authorList>
    </citation>
    <scope>NUCLEOTIDE SEQUENCE [LARGE SCALE GENOMIC DNA]</scope>
    <source>
        <tissue evidence="2">Muscle</tissue>
    </source>
</reference>